<protein>
    <submittedName>
        <fullName evidence="10">Transcription factor 15</fullName>
    </submittedName>
</protein>
<keyword evidence="6" id="KW-0539">Nucleus</keyword>
<dbReference type="eggNOG" id="KOG4029">
    <property type="taxonomic scope" value="Eukaryota"/>
</dbReference>
<proteinExistence type="predicted"/>
<dbReference type="InterPro" id="IPR050283">
    <property type="entry name" value="E-box_TF_Regulators"/>
</dbReference>
<dbReference type="FunCoup" id="A0A1U7SEW1">
    <property type="interactions" value="19"/>
</dbReference>
<dbReference type="InterPro" id="IPR036638">
    <property type="entry name" value="HLH_DNA-bd_sf"/>
</dbReference>
<evidence type="ECO:0000256" key="7">
    <source>
        <dbReference type="SAM" id="MobiDB-lite"/>
    </source>
</evidence>
<evidence type="ECO:0000256" key="1">
    <source>
        <dbReference type="ARBA" id="ARBA00004123"/>
    </source>
</evidence>
<dbReference type="Proteomes" id="UP000189705">
    <property type="component" value="Unplaced"/>
</dbReference>
<feature type="domain" description="BHLH" evidence="8">
    <location>
        <begin position="238"/>
        <end position="290"/>
    </location>
</feature>
<dbReference type="AlphaFoldDB" id="A0A1U7SEW1"/>
<dbReference type="PROSITE" id="PS50888">
    <property type="entry name" value="BHLH"/>
    <property type="match status" value="1"/>
</dbReference>
<dbReference type="GO" id="GO:0032502">
    <property type="term" value="P:developmental process"/>
    <property type="evidence" value="ECO:0007669"/>
    <property type="project" value="TreeGrafter"/>
</dbReference>
<evidence type="ECO:0000256" key="5">
    <source>
        <dbReference type="ARBA" id="ARBA00023163"/>
    </source>
</evidence>
<dbReference type="GO" id="GO:0046983">
    <property type="term" value="F:protein dimerization activity"/>
    <property type="evidence" value="ECO:0007669"/>
    <property type="project" value="InterPro"/>
</dbReference>
<dbReference type="SMART" id="SM00353">
    <property type="entry name" value="HLH"/>
    <property type="match status" value="1"/>
</dbReference>
<keyword evidence="2" id="KW-0217">Developmental protein</keyword>
<dbReference type="PANTHER" id="PTHR23349:SF4">
    <property type="entry name" value="TRANSCRIPTION FACTOR 15"/>
    <property type="match status" value="1"/>
</dbReference>
<evidence type="ECO:0000313" key="10">
    <source>
        <dbReference type="RefSeq" id="XP_006030571.2"/>
    </source>
</evidence>
<name>A0A1U7SEW1_ALLSI</name>
<keyword evidence="3" id="KW-0805">Transcription regulation</keyword>
<keyword evidence="4" id="KW-0238">DNA-binding</keyword>
<dbReference type="GO" id="GO:0000981">
    <property type="term" value="F:DNA-binding transcription factor activity, RNA polymerase II-specific"/>
    <property type="evidence" value="ECO:0007669"/>
    <property type="project" value="TreeGrafter"/>
</dbReference>
<dbReference type="CTD" id="6939"/>
<dbReference type="RefSeq" id="XP_006030571.2">
    <property type="nucleotide sequence ID" value="XM_006030509.3"/>
</dbReference>
<dbReference type="SUPFAM" id="SSF47459">
    <property type="entry name" value="HLH, helix-loop-helix DNA-binding domain"/>
    <property type="match status" value="1"/>
</dbReference>
<dbReference type="PANTHER" id="PTHR23349">
    <property type="entry name" value="BASIC HELIX-LOOP-HELIX TRANSCRIPTION FACTOR, TWIST"/>
    <property type="match status" value="1"/>
</dbReference>
<evidence type="ECO:0000256" key="4">
    <source>
        <dbReference type="ARBA" id="ARBA00023125"/>
    </source>
</evidence>
<dbReference type="Gene3D" id="4.10.280.10">
    <property type="entry name" value="Helix-loop-helix DNA-binding domain"/>
    <property type="match status" value="1"/>
</dbReference>
<dbReference type="Pfam" id="PF00010">
    <property type="entry name" value="HLH"/>
    <property type="match status" value="1"/>
</dbReference>
<reference evidence="10" key="1">
    <citation type="submission" date="2025-08" db="UniProtKB">
        <authorList>
            <consortium name="RefSeq"/>
        </authorList>
    </citation>
    <scope>IDENTIFICATION</scope>
</reference>
<dbReference type="FunFam" id="4.10.280.10:FF:000010">
    <property type="entry name" value="Scleraxis bHLH transcription factor"/>
    <property type="match status" value="1"/>
</dbReference>
<sequence length="360" mass="39068">MEPDSWPLQGTRPDGPPASPQEEGLARGLAPCTLFGLRPPCGAMFARCLRCPRGPAPPLPPGQRGRSHLPAPAAASFKFWGPGQHGSPIGWPRVSSRFPAPPRTYIQSLLRVPPERRYHPLWLCSEQLGRRQDLPRSPGVGRAGGGGSPARRGGAETHSFQPGPRRAGTWVRPGVPAMAFTMLRPVAAHVLYPDLSLLSEDEENRSESDASDQSYGAYEGLEPHGKVARKPGPLVLVKQRQAANARERDRTQSVNTAFTALRTLIPTEPVDRKLSKIETLRLASSYISHLANVLLLGEGCEDGQPCFSAIYGAKGELEGKQPRSICTFCLSNQRKGGSRRELGGNCLKVRGVTPVRVPRR</sequence>
<keyword evidence="5" id="KW-0804">Transcription</keyword>
<evidence type="ECO:0000256" key="3">
    <source>
        <dbReference type="ARBA" id="ARBA00023015"/>
    </source>
</evidence>
<dbReference type="GO" id="GO:0000977">
    <property type="term" value="F:RNA polymerase II transcription regulatory region sequence-specific DNA binding"/>
    <property type="evidence" value="ECO:0007669"/>
    <property type="project" value="TreeGrafter"/>
</dbReference>
<dbReference type="CDD" id="cd11470">
    <property type="entry name" value="bHLH_TS_TCF15_paraxis"/>
    <property type="match status" value="1"/>
</dbReference>
<evidence type="ECO:0000256" key="2">
    <source>
        <dbReference type="ARBA" id="ARBA00022473"/>
    </source>
</evidence>
<dbReference type="STRING" id="38654.A0A1U7SEW1"/>
<feature type="region of interest" description="Disordered" evidence="7">
    <location>
        <begin position="1"/>
        <end position="25"/>
    </location>
</feature>
<gene>
    <name evidence="10" type="primary">TCF15</name>
</gene>
<keyword evidence="9" id="KW-1185">Reference proteome</keyword>
<feature type="region of interest" description="Disordered" evidence="7">
    <location>
        <begin position="132"/>
        <end position="168"/>
    </location>
</feature>
<comment type="subcellular location">
    <subcellularLocation>
        <location evidence="1">Nucleus</location>
    </subcellularLocation>
</comment>
<evidence type="ECO:0000256" key="6">
    <source>
        <dbReference type="ARBA" id="ARBA00023242"/>
    </source>
</evidence>
<dbReference type="KEGG" id="asn:102372906"/>
<organism evidence="9 10">
    <name type="scientific">Alligator sinensis</name>
    <name type="common">Chinese alligator</name>
    <dbReference type="NCBI Taxonomy" id="38654"/>
    <lineage>
        <taxon>Eukaryota</taxon>
        <taxon>Metazoa</taxon>
        <taxon>Chordata</taxon>
        <taxon>Craniata</taxon>
        <taxon>Vertebrata</taxon>
        <taxon>Euteleostomi</taxon>
        <taxon>Archelosauria</taxon>
        <taxon>Archosauria</taxon>
        <taxon>Crocodylia</taxon>
        <taxon>Alligatoridae</taxon>
        <taxon>Alligatorinae</taxon>
        <taxon>Alligator</taxon>
    </lineage>
</organism>
<evidence type="ECO:0000313" key="9">
    <source>
        <dbReference type="Proteomes" id="UP000189705"/>
    </source>
</evidence>
<dbReference type="GO" id="GO:0005634">
    <property type="term" value="C:nucleus"/>
    <property type="evidence" value="ECO:0007669"/>
    <property type="project" value="UniProtKB-SubCell"/>
</dbReference>
<dbReference type="GeneID" id="102372906"/>
<evidence type="ECO:0000259" key="8">
    <source>
        <dbReference type="PROSITE" id="PS50888"/>
    </source>
</evidence>
<accession>A0A1U7SEW1</accession>
<dbReference type="InterPro" id="IPR011598">
    <property type="entry name" value="bHLH_dom"/>
</dbReference>
<feature type="region of interest" description="Disordered" evidence="7">
    <location>
        <begin position="200"/>
        <end position="231"/>
    </location>
</feature>
<dbReference type="InParanoid" id="A0A1U7SEW1"/>